<dbReference type="InterPro" id="IPR050595">
    <property type="entry name" value="Bact_response_regulator"/>
</dbReference>
<proteinExistence type="predicted"/>
<name>A0ABS2MMZ5_9FIRM</name>
<evidence type="ECO:0000313" key="7">
    <source>
        <dbReference type="EMBL" id="MBM7560772.1"/>
    </source>
</evidence>
<dbReference type="CDD" id="cd17542">
    <property type="entry name" value="REC_CheY"/>
    <property type="match status" value="1"/>
</dbReference>
<dbReference type="PROSITE" id="PS50110">
    <property type="entry name" value="RESPONSE_REGULATORY"/>
    <property type="match status" value="1"/>
</dbReference>
<dbReference type="InterPro" id="IPR011006">
    <property type="entry name" value="CheY-like_superfamily"/>
</dbReference>
<dbReference type="Pfam" id="PF00072">
    <property type="entry name" value="Response_reg"/>
    <property type="match status" value="1"/>
</dbReference>
<dbReference type="Gene3D" id="3.40.50.2300">
    <property type="match status" value="1"/>
</dbReference>
<dbReference type="PANTHER" id="PTHR44591">
    <property type="entry name" value="STRESS RESPONSE REGULATOR PROTEIN 1"/>
    <property type="match status" value="1"/>
</dbReference>
<keyword evidence="2 5" id="KW-0597">Phosphoprotein</keyword>
<evidence type="ECO:0000259" key="6">
    <source>
        <dbReference type="PROSITE" id="PS50110"/>
    </source>
</evidence>
<comment type="caution">
    <text evidence="7">The sequence shown here is derived from an EMBL/GenBank/DDBJ whole genome shotgun (WGS) entry which is preliminary data.</text>
</comment>
<evidence type="ECO:0000256" key="5">
    <source>
        <dbReference type="PROSITE-ProRule" id="PRU00169"/>
    </source>
</evidence>
<gene>
    <name evidence="7" type="ORF">JOC49_000281</name>
</gene>
<dbReference type="PANTHER" id="PTHR44591:SF14">
    <property type="entry name" value="PROTEIN PILG"/>
    <property type="match status" value="1"/>
</dbReference>
<organism evidence="7 8">
    <name type="scientific">Fusibacter tunisiensis</name>
    <dbReference type="NCBI Taxonomy" id="1008308"/>
    <lineage>
        <taxon>Bacteria</taxon>
        <taxon>Bacillati</taxon>
        <taxon>Bacillota</taxon>
        <taxon>Clostridia</taxon>
        <taxon>Eubacteriales</taxon>
        <taxon>Eubacteriales Family XII. Incertae Sedis</taxon>
        <taxon>Fusibacter</taxon>
    </lineage>
</organism>
<feature type="domain" description="Response regulatory" evidence="6">
    <location>
        <begin position="4"/>
        <end position="119"/>
    </location>
</feature>
<dbReference type="SMART" id="SM00448">
    <property type="entry name" value="REC"/>
    <property type="match status" value="1"/>
</dbReference>
<sequence>MGKRILIVDDAVFMRKLLGDVLNKAGYEVVGEASNGGEALEKYRDLKPDLVTMDITMPEVDGIEGLKRIKKEFPDATVLMCSAMGQESMVIDSVKSGARGFIVKPFVADKVIYEVSKLIG</sequence>
<comment type="function">
    <text evidence="4">May play the central regulatory role in sporulation. It may be an element of the effector pathway responsible for the activation of sporulation genes in response to nutritional stress. Spo0A may act in concert with spo0H (a sigma factor) to control the expression of some genes that are critical to the sporulation process.</text>
</comment>
<keyword evidence="3" id="KW-0902">Two-component regulatory system</keyword>
<protein>
    <recommendedName>
        <fullName evidence="1">Stage 0 sporulation protein A homolog</fullName>
    </recommendedName>
</protein>
<evidence type="ECO:0000256" key="1">
    <source>
        <dbReference type="ARBA" id="ARBA00018672"/>
    </source>
</evidence>
<evidence type="ECO:0000256" key="4">
    <source>
        <dbReference type="ARBA" id="ARBA00024867"/>
    </source>
</evidence>
<dbReference type="RefSeq" id="WP_204661431.1">
    <property type="nucleotide sequence ID" value="NZ_JAFBDT010000001.1"/>
</dbReference>
<evidence type="ECO:0000256" key="3">
    <source>
        <dbReference type="ARBA" id="ARBA00023012"/>
    </source>
</evidence>
<feature type="modified residue" description="4-aspartylphosphate" evidence="5">
    <location>
        <position position="54"/>
    </location>
</feature>
<evidence type="ECO:0000313" key="8">
    <source>
        <dbReference type="Proteomes" id="UP000767854"/>
    </source>
</evidence>
<dbReference type="SUPFAM" id="SSF52172">
    <property type="entry name" value="CheY-like"/>
    <property type="match status" value="1"/>
</dbReference>
<dbReference type="Proteomes" id="UP000767854">
    <property type="component" value="Unassembled WGS sequence"/>
</dbReference>
<dbReference type="InterPro" id="IPR001789">
    <property type="entry name" value="Sig_transdc_resp-reg_receiver"/>
</dbReference>
<accession>A0ABS2MMZ5</accession>
<evidence type="ECO:0000256" key="2">
    <source>
        <dbReference type="ARBA" id="ARBA00022553"/>
    </source>
</evidence>
<reference evidence="7 8" key="1">
    <citation type="submission" date="2021-01" db="EMBL/GenBank/DDBJ databases">
        <title>Genomic Encyclopedia of Type Strains, Phase IV (KMG-IV): sequencing the most valuable type-strain genomes for metagenomic binning, comparative biology and taxonomic classification.</title>
        <authorList>
            <person name="Goeker M."/>
        </authorList>
    </citation>
    <scope>NUCLEOTIDE SEQUENCE [LARGE SCALE GENOMIC DNA]</scope>
    <source>
        <strain evidence="7 8">DSM 24436</strain>
    </source>
</reference>
<keyword evidence="8" id="KW-1185">Reference proteome</keyword>
<dbReference type="EMBL" id="JAFBDT010000001">
    <property type="protein sequence ID" value="MBM7560772.1"/>
    <property type="molecule type" value="Genomic_DNA"/>
</dbReference>